<evidence type="ECO:0000256" key="6">
    <source>
        <dbReference type="ARBA" id="ARBA00049117"/>
    </source>
</evidence>
<dbReference type="CDD" id="cd03693">
    <property type="entry name" value="EF1_alpha_II"/>
    <property type="match status" value="1"/>
</dbReference>
<dbReference type="SUPFAM" id="SSF50447">
    <property type="entry name" value="Translation proteins"/>
    <property type="match status" value="1"/>
</dbReference>
<name>A0AA41SWV0_SCICA</name>
<dbReference type="AlphaFoldDB" id="A0AA41SWV0"/>
<dbReference type="PANTHER" id="PTHR44830">
    <property type="entry name" value="ELONGATION FACTOR 1 ALPHA"/>
    <property type="match status" value="1"/>
</dbReference>
<dbReference type="Proteomes" id="UP001166674">
    <property type="component" value="Unassembled WGS sequence"/>
</dbReference>
<dbReference type="InterPro" id="IPR009000">
    <property type="entry name" value="Transl_B-barrel_sf"/>
</dbReference>
<evidence type="ECO:0000313" key="9">
    <source>
        <dbReference type="Proteomes" id="UP001166674"/>
    </source>
</evidence>
<proteinExistence type="inferred from homology"/>
<evidence type="ECO:0000256" key="3">
    <source>
        <dbReference type="ARBA" id="ARBA00022768"/>
    </source>
</evidence>
<dbReference type="InterPro" id="IPR054696">
    <property type="entry name" value="GTP-eEF1A_C"/>
</dbReference>
<organism evidence="8 9">
    <name type="scientific">Sciurus carolinensis</name>
    <name type="common">Eastern gray squirrel</name>
    <dbReference type="NCBI Taxonomy" id="30640"/>
    <lineage>
        <taxon>Eukaryota</taxon>
        <taxon>Metazoa</taxon>
        <taxon>Chordata</taxon>
        <taxon>Craniata</taxon>
        <taxon>Vertebrata</taxon>
        <taxon>Euteleostomi</taxon>
        <taxon>Mammalia</taxon>
        <taxon>Eutheria</taxon>
        <taxon>Euarchontoglires</taxon>
        <taxon>Glires</taxon>
        <taxon>Rodentia</taxon>
        <taxon>Sciuromorpha</taxon>
        <taxon>Sciuridae</taxon>
        <taxon>Sciurinae</taxon>
        <taxon>Sciurini</taxon>
        <taxon>Sciurus</taxon>
    </lineage>
</organism>
<evidence type="ECO:0000259" key="7">
    <source>
        <dbReference type="Pfam" id="PF22594"/>
    </source>
</evidence>
<protein>
    <submittedName>
        <fullName evidence="8">Elongation factor 1-alpha 1</fullName>
    </submittedName>
</protein>
<comment type="caution">
    <text evidence="8">The sequence shown here is derived from an EMBL/GenBank/DDBJ whole genome shotgun (WGS) entry which is preliminary data.</text>
</comment>
<dbReference type="Pfam" id="PF22594">
    <property type="entry name" value="GTP-eEF1A_C"/>
    <property type="match status" value="1"/>
</dbReference>
<dbReference type="PANTHER" id="PTHR44830:SF1">
    <property type="entry name" value="TR-TYPE G DOMAIN-CONTAINING PROTEIN"/>
    <property type="match status" value="1"/>
</dbReference>
<gene>
    <name evidence="8" type="ORF">SUZIE_133130</name>
</gene>
<evidence type="ECO:0000256" key="1">
    <source>
        <dbReference type="ARBA" id="ARBA00007249"/>
    </source>
</evidence>
<accession>A0AA41SWV0</accession>
<sequence length="215" mass="23374">MKFTCKCGSANGTTLLKALHCILPPTCPTDKPLCLPLQDVYKTGGVGTVPVDQVETGVLKPGMVVTFAPVNVTTEVKSVEMHRESKSIPGDDVGFNVKNLFVEDVHCVNVAGDSKNDPPREEAGFTAQVIILNHPGQFSAGYVPVLDWHTVHIACKFAELREKIDCSYGEKLEDGPKFLKSGDTAINDIVQEKLMCVESFSDYPPLGDVAVHEMR</sequence>
<feature type="domain" description="GTP-eEF1A C-terminal" evidence="7">
    <location>
        <begin position="125"/>
        <end position="213"/>
    </location>
</feature>
<dbReference type="FunFam" id="2.40.30.10:FF:000005">
    <property type="entry name" value="Elongation factor 1-alpha"/>
    <property type="match status" value="1"/>
</dbReference>
<evidence type="ECO:0000256" key="4">
    <source>
        <dbReference type="ARBA" id="ARBA00022917"/>
    </source>
</evidence>
<dbReference type="InterPro" id="IPR009001">
    <property type="entry name" value="Transl_elong_EF1A/Init_IF2_C"/>
</dbReference>
<dbReference type="GO" id="GO:0003746">
    <property type="term" value="F:translation elongation factor activity"/>
    <property type="evidence" value="ECO:0007669"/>
    <property type="project" value="UniProtKB-KW"/>
</dbReference>
<dbReference type="CDD" id="cd03705">
    <property type="entry name" value="EF1_alpha_III"/>
    <property type="match status" value="1"/>
</dbReference>
<comment type="similarity">
    <text evidence="1">Belongs to the TRAFAC class translation factor GTPase superfamily. Classic translation factor GTPase family. EF-Tu/EF-1A subfamily.</text>
</comment>
<dbReference type="FunFam" id="2.40.30.10:FF:000168">
    <property type="entry name" value="Elongation factor 1-alpha 2"/>
    <property type="match status" value="1"/>
</dbReference>
<dbReference type="Gene3D" id="2.40.30.10">
    <property type="entry name" value="Translation factors"/>
    <property type="match status" value="2"/>
</dbReference>
<evidence type="ECO:0000256" key="2">
    <source>
        <dbReference type="ARBA" id="ARBA00022741"/>
    </source>
</evidence>
<dbReference type="SUPFAM" id="SSF50465">
    <property type="entry name" value="EF-Tu/eEF-1alpha/eIF2-gamma C-terminal domain"/>
    <property type="match status" value="1"/>
</dbReference>
<keyword evidence="3 8" id="KW-0251">Elongation factor</keyword>
<keyword evidence="9" id="KW-1185">Reference proteome</keyword>
<dbReference type="EMBL" id="JAATJV010250200">
    <property type="protein sequence ID" value="MBZ3875476.1"/>
    <property type="molecule type" value="Genomic_DNA"/>
</dbReference>
<reference evidence="8" key="1">
    <citation type="submission" date="2020-03" db="EMBL/GenBank/DDBJ databases">
        <title>Studies in the Genomics of Life Span.</title>
        <authorList>
            <person name="Glass D."/>
        </authorList>
    </citation>
    <scope>NUCLEOTIDE SEQUENCE</scope>
    <source>
        <strain evidence="8">SUZIE</strain>
        <tissue evidence="8">Muscle</tissue>
    </source>
</reference>
<keyword evidence="4" id="KW-0648">Protein biosynthesis</keyword>
<comment type="catalytic activity">
    <reaction evidence="6">
        <text>GTP + H2O = GDP + phosphate + H(+)</text>
        <dbReference type="Rhea" id="RHEA:19669"/>
        <dbReference type="ChEBI" id="CHEBI:15377"/>
        <dbReference type="ChEBI" id="CHEBI:15378"/>
        <dbReference type="ChEBI" id="CHEBI:37565"/>
        <dbReference type="ChEBI" id="CHEBI:43474"/>
        <dbReference type="ChEBI" id="CHEBI:58189"/>
    </reaction>
    <physiologicalReaction direction="left-to-right" evidence="6">
        <dbReference type="Rhea" id="RHEA:19670"/>
    </physiologicalReaction>
</comment>
<evidence type="ECO:0000313" key="8">
    <source>
        <dbReference type="EMBL" id="MBZ3875476.1"/>
    </source>
</evidence>
<evidence type="ECO:0000256" key="5">
    <source>
        <dbReference type="ARBA" id="ARBA00023134"/>
    </source>
</evidence>
<keyword evidence="5" id="KW-0342">GTP-binding</keyword>
<dbReference type="GO" id="GO:0005525">
    <property type="term" value="F:GTP binding"/>
    <property type="evidence" value="ECO:0007669"/>
    <property type="project" value="UniProtKB-KW"/>
</dbReference>
<keyword evidence="2" id="KW-0547">Nucleotide-binding</keyword>